<dbReference type="PANTHER" id="PTHR19303">
    <property type="entry name" value="TRANSPOSON"/>
    <property type="match status" value="1"/>
</dbReference>
<keyword evidence="1" id="KW-0238">DNA-binding</keyword>
<keyword evidence="4" id="KW-1185">Reference proteome</keyword>
<dbReference type="AlphaFoldDB" id="A0A1L7UPA3"/>
<feature type="domain" description="HTH CENPB-type" evidence="2">
    <location>
        <begin position="1"/>
        <end position="32"/>
    </location>
</feature>
<dbReference type="PANTHER" id="PTHR19303:SF62">
    <property type="entry name" value="HTH CENPB-TYPE DOMAIN-CONTAINING PROTEIN-RELATED"/>
    <property type="match status" value="1"/>
</dbReference>
<reference evidence="4" key="1">
    <citation type="journal article" date="2016" name="Genome Biol. Evol.">
        <title>Comparative 'omics' of the Fusarium fujikuroi species complex highlights differences in genetic potential and metabolite synthesis.</title>
        <authorList>
            <person name="Niehaus E.-M."/>
            <person name="Muensterkoetter M."/>
            <person name="Proctor R.H."/>
            <person name="Brown D.W."/>
            <person name="Sharon A."/>
            <person name="Idan Y."/>
            <person name="Oren-Young L."/>
            <person name="Sieber C.M."/>
            <person name="Novak O."/>
            <person name="Pencik A."/>
            <person name="Tarkowska D."/>
            <person name="Hromadova K."/>
            <person name="Freeman S."/>
            <person name="Maymon M."/>
            <person name="Elazar M."/>
            <person name="Youssef S.A."/>
            <person name="El-Shabrawy E.S.M."/>
            <person name="Shalaby A.B.A."/>
            <person name="Houterman P."/>
            <person name="Brock N.L."/>
            <person name="Burkhardt I."/>
            <person name="Tsavkelova E.A."/>
            <person name="Dickschat J.S."/>
            <person name="Galuszka P."/>
            <person name="Gueldener U."/>
            <person name="Tudzynski B."/>
        </authorList>
    </citation>
    <scope>NUCLEOTIDE SEQUENCE [LARGE SCALE GENOMIC DNA]</scope>
    <source>
        <strain evidence="4">MRC7560</strain>
    </source>
</reference>
<sequence>MANQLLADRDAPPVGKRWASNFVKRHRELKTRFFRRYDYQRAKCEDPVEIRKWFKLVENTIAKYGIDLADIYNFDETGFMMGVIASGMVVAGAERRGRPKLVQPGNREWITVIQTINAEGQAIPPFIIGAGQYHLATWYRESNLPNDWVIATSPNGWTDNELGLEWLKHFDQCTAKRSNSRYRLLILDGHESHHSVHFETYCKENKIVALCMPPHSSHLLQPLGVGCFGLLKKAYGREIEQLIRHSISHVSEIEFFPAFYAAYRATMTGKNIKAAFRGAGLVPLDPEKVISKLDIQLRTPTPVEEEANPSSPWVSKTPKTVLEAGSQSEYLIRRIIRHKSSSPESILGALKSLSL</sequence>
<comment type="caution">
    <text evidence="3">The sequence shown here is derived from an EMBL/GenBank/DDBJ whole genome shotgun (WGS) entry which is preliminary data.</text>
</comment>
<accession>A0A1L7UPA3</accession>
<proteinExistence type="predicted"/>
<dbReference type="GO" id="GO:0003677">
    <property type="term" value="F:DNA binding"/>
    <property type="evidence" value="ECO:0007669"/>
    <property type="project" value="UniProtKB-KW"/>
</dbReference>
<dbReference type="Pfam" id="PF03184">
    <property type="entry name" value="DDE_1"/>
    <property type="match status" value="1"/>
</dbReference>
<dbReference type="Proteomes" id="UP000184255">
    <property type="component" value="Unassembled WGS sequence"/>
</dbReference>
<evidence type="ECO:0000313" key="3">
    <source>
        <dbReference type="EMBL" id="CVL09146.1"/>
    </source>
</evidence>
<dbReference type="RefSeq" id="XP_041691486.1">
    <property type="nucleotide sequence ID" value="XM_041826148.1"/>
</dbReference>
<evidence type="ECO:0000313" key="4">
    <source>
        <dbReference type="Proteomes" id="UP000184255"/>
    </source>
</evidence>
<evidence type="ECO:0000256" key="1">
    <source>
        <dbReference type="ARBA" id="ARBA00023125"/>
    </source>
</evidence>
<dbReference type="VEuPathDB" id="FungiDB:FMAN_15426"/>
<evidence type="ECO:0000259" key="2">
    <source>
        <dbReference type="PROSITE" id="PS51253"/>
    </source>
</evidence>
<organism evidence="3 4">
    <name type="scientific">Fusarium mangiferae</name>
    <name type="common">Mango malformation disease fungus</name>
    <dbReference type="NCBI Taxonomy" id="192010"/>
    <lineage>
        <taxon>Eukaryota</taxon>
        <taxon>Fungi</taxon>
        <taxon>Dikarya</taxon>
        <taxon>Ascomycota</taxon>
        <taxon>Pezizomycotina</taxon>
        <taxon>Sordariomycetes</taxon>
        <taxon>Hypocreomycetidae</taxon>
        <taxon>Hypocreales</taxon>
        <taxon>Nectriaceae</taxon>
        <taxon>Fusarium</taxon>
        <taxon>Fusarium fujikuroi species complex</taxon>
    </lineage>
</organism>
<dbReference type="InterPro" id="IPR004875">
    <property type="entry name" value="DDE_SF_endonuclease_dom"/>
</dbReference>
<dbReference type="PROSITE" id="PS51253">
    <property type="entry name" value="HTH_CENPB"/>
    <property type="match status" value="1"/>
</dbReference>
<dbReference type="InterPro" id="IPR006600">
    <property type="entry name" value="HTH_CenpB_DNA-bd_dom"/>
</dbReference>
<dbReference type="GO" id="GO:0005634">
    <property type="term" value="C:nucleus"/>
    <property type="evidence" value="ECO:0007669"/>
    <property type="project" value="TreeGrafter"/>
</dbReference>
<name>A0A1L7UPA3_FUSMA</name>
<dbReference type="EMBL" id="FCQH01000032">
    <property type="protein sequence ID" value="CVL09146.1"/>
    <property type="molecule type" value="Genomic_DNA"/>
</dbReference>
<dbReference type="InterPro" id="IPR050863">
    <property type="entry name" value="CenT-Element_Derived"/>
</dbReference>
<protein>
    <submittedName>
        <fullName evidence="3">Related to transposase</fullName>
    </submittedName>
</protein>
<gene>
    <name evidence="3" type="ORF">FMAN_15426</name>
</gene>
<dbReference type="GeneID" id="65094667"/>